<dbReference type="Pfam" id="PF13426">
    <property type="entry name" value="PAS_9"/>
    <property type="match status" value="1"/>
</dbReference>
<comment type="catalytic activity">
    <reaction evidence="1">
        <text>ATP + protein L-histidine = ADP + protein N-phospho-L-histidine.</text>
        <dbReference type="EC" id="2.7.13.3"/>
    </reaction>
</comment>
<dbReference type="InterPro" id="IPR036097">
    <property type="entry name" value="HisK_dim/P_sf"/>
</dbReference>
<feature type="region of interest" description="Disordered" evidence="6">
    <location>
        <begin position="1"/>
        <end position="28"/>
    </location>
</feature>
<comment type="caution">
    <text evidence="9">The sequence shown here is derived from an EMBL/GenBank/DDBJ whole genome shotgun (WGS) entry which is preliminary data.</text>
</comment>
<accession>A0A9X2CBA4</accession>
<reference evidence="9" key="1">
    <citation type="submission" date="2022-01" db="EMBL/GenBank/DDBJ databases">
        <title>Whole genome-based taxonomy of the Shewanellaceae.</title>
        <authorList>
            <person name="Martin-Rodriguez A.J."/>
        </authorList>
    </citation>
    <scope>NUCLEOTIDE SEQUENCE</scope>
    <source>
        <strain evidence="9">DSM 23803</strain>
    </source>
</reference>
<evidence type="ECO:0000256" key="1">
    <source>
        <dbReference type="ARBA" id="ARBA00000085"/>
    </source>
</evidence>
<dbReference type="InterPro" id="IPR001610">
    <property type="entry name" value="PAC"/>
</dbReference>
<evidence type="ECO:0000256" key="3">
    <source>
        <dbReference type="ARBA" id="ARBA00022553"/>
    </source>
</evidence>
<dbReference type="GO" id="GO:0000155">
    <property type="term" value="F:phosphorelay sensor kinase activity"/>
    <property type="evidence" value="ECO:0007669"/>
    <property type="project" value="InterPro"/>
</dbReference>
<dbReference type="PANTHER" id="PTHR43304:SF1">
    <property type="entry name" value="PAC DOMAIN-CONTAINING PROTEIN"/>
    <property type="match status" value="1"/>
</dbReference>
<feature type="domain" description="PAS" evidence="7">
    <location>
        <begin position="43"/>
        <end position="89"/>
    </location>
</feature>
<dbReference type="Proteomes" id="UP001139408">
    <property type="component" value="Unassembled WGS sequence"/>
</dbReference>
<protein>
    <recommendedName>
        <fullName evidence="2">histidine kinase</fullName>
        <ecNumber evidence="2">2.7.13.3</ecNumber>
    </recommendedName>
</protein>
<dbReference type="Gene3D" id="1.10.287.130">
    <property type="match status" value="1"/>
</dbReference>
<dbReference type="AlphaFoldDB" id="A0A9X2CBA4"/>
<dbReference type="InterPro" id="IPR003661">
    <property type="entry name" value="HisK_dim/P_dom"/>
</dbReference>
<dbReference type="InterPro" id="IPR013655">
    <property type="entry name" value="PAS_fold_3"/>
</dbReference>
<evidence type="ECO:0000313" key="10">
    <source>
        <dbReference type="Proteomes" id="UP001139408"/>
    </source>
</evidence>
<gene>
    <name evidence="9" type="ORF">L2749_03855</name>
</gene>
<keyword evidence="3" id="KW-0597">Phosphoprotein</keyword>
<dbReference type="InterPro" id="IPR035965">
    <property type="entry name" value="PAS-like_dom_sf"/>
</dbReference>
<dbReference type="RefSeq" id="WP_188924030.1">
    <property type="nucleotide sequence ID" value="NZ_BMQI01000006.1"/>
</dbReference>
<dbReference type="PROSITE" id="PS50112">
    <property type="entry name" value="PAS"/>
    <property type="match status" value="2"/>
</dbReference>
<evidence type="ECO:0000259" key="7">
    <source>
        <dbReference type="PROSITE" id="PS50112"/>
    </source>
</evidence>
<dbReference type="PANTHER" id="PTHR43304">
    <property type="entry name" value="PHYTOCHROME-LIKE PROTEIN CPH1"/>
    <property type="match status" value="1"/>
</dbReference>
<evidence type="ECO:0000256" key="4">
    <source>
        <dbReference type="ARBA" id="ARBA00022679"/>
    </source>
</evidence>
<dbReference type="SMART" id="SM00388">
    <property type="entry name" value="HisKA"/>
    <property type="match status" value="1"/>
</dbReference>
<dbReference type="NCBIfam" id="TIGR00229">
    <property type="entry name" value="sensory_box"/>
    <property type="match status" value="2"/>
</dbReference>
<evidence type="ECO:0000256" key="2">
    <source>
        <dbReference type="ARBA" id="ARBA00012438"/>
    </source>
</evidence>
<dbReference type="CDD" id="cd00082">
    <property type="entry name" value="HisKA"/>
    <property type="match status" value="1"/>
</dbReference>
<evidence type="ECO:0000259" key="8">
    <source>
        <dbReference type="PROSITE" id="PS50113"/>
    </source>
</evidence>
<evidence type="ECO:0000256" key="5">
    <source>
        <dbReference type="ARBA" id="ARBA00022777"/>
    </source>
</evidence>
<dbReference type="SUPFAM" id="SSF47384">
    <property type="entry name" value="Homodimeric domain of signal transducing histidine kinase"/>
    <property type="match status" value="1"/>
</dbReference>
<keyword evidence="5" id="KW-0418">Kinase</keyword>
<dbReference type="SUPFAM" id="SSF55785">
    <property type="entry name" value="PYP-like sensor domain (PAS domain)"/>
    <property type="match status" value="2"/>
</dbReference>
<keyword evidence="10" id="KW-1185">Reference proteome</keyword>
<dbReference type="CDD" id="cd00130">
    <property type="entry name" value="PAS"/>
    <property type="match status" value="2"/>
</dbReference>
<dbReference type="InterPro" id="IPR000700">
    <property type="entry name" value="PAS-assoc_C"/>
</dbReference>
<feature type="compositionally biased region" description="Polar residues" evidence="6">
    <location>
        <begin position="1"/>
        <end position="23"/>
    </location>
</feature>
<evidence type="ECO:0000313" key="9">
    <source>
        <dbReference type="EMBL" id="MCL1104393.1"/>
    </source>
</evidence>
<dbReference type="Pfam" id="PF00512">
    <property type="entry name" value="HisKA"/>
    <property type="match status" value="1"/>
</dbReference>
<name>A0A9X2CBA4_9GAMM</name>
<dbReference type="Pfam" id="PF08447">
    <property type="entry name" value="PAS_3"/>
    <property type="match status" value="1"/>
</dbReference>
<feature type="domain" description="PAC" evidence="8">
    <location>
        <begin position="240"/>
        <end position="292"/>
    </location>
</feature>
<feature type="domain" description="PAS" evidence="7">
    <location>
        <begin position="166"/>
        <end position="236"/>
    </location>
</feature>
<dbReference type="SMART" id="SM00091">
    <property type="entry name" value="PAS"/>
    <property type="match status" value="2"/>
</dbReference>
<organism evidence="9 10">
    <name type="scientific">Shewanella algicola</name>
    <dbReference type="NCBI Taxonomy" id="640633"/>
    <lineage>
        <taxon>Bacteria</taxon>
        <taxon>Pseudomonadati</taxon>
        <taxon>Pseudomonadota</taxon>
        <taxon>Gammaproteobacteria</taxon>
        <taxon>Alteromonadales</taxon>
        <taxon>Shewanellaceae</taxon>
        <taxon>Shewanella</taxon>
    </lineage>
</organism>
<keyword evidence="4" id="KW-0808">Transferase</keyword>
<dbReference type="SMART" id="SM00086">
    <property type="entry name" value="PAC"/>
    <property type="match status" value="2"/>
</dbReference>
<dbReference type="InterPro" id="IPR000014">
    <property type="entry name" value="PAS"/>
</dbReference>
<proteinExistence type="predicted"/>
<dbReference type="PROSITE" id="PS50113">
    <property type="entry name" value="PAC"/>
    <property type="match status" value="1"/>
</dbReference>
<dbReference type="EC" id="2.7.13.3" evidence="2"/>
<dbReference type="EMBL" id="JAKILJ010000005">
    <property type="protein sequence ID" value="MCL1104393.1"/>
    <property type="molecule type" value="Genomic_DNA"/>
</dbReference>
<sequence length="398" mass="45099">MQISQIYDPKQTSNVQPTQNSNHVPYRRDSNHLSDNIPLWAPCSAFTRAMLDTIEDGILICRQGGHIEWCNHMISELLGYDRLNLMNKNVSTLVTTSKLNMQNITQSLVHCNHSVEQVLELNVKHQTGTYIPVKFTMRKIVENDNFVLILKDLRQQKKAEEALRTEHEKLKITIEHAPMGIVTYPPNQCILSANKAFSQITGYQTNELFELTIDQIIHPDDIKERTNLIENALQQELPRATHRYRYIHKNGDILYVQVVFGFTHDANGQVDLIIAEVQDLTPQLKAEAQANLNLMQLAHASRLSTLGEMVAGIAHELNQPLTAISLFSQAGKRLFDNNDLEKIADIFDKLTLHSQRAGGIIQRMQSMATLEQNDRKATCPNALLTDICTGQAKLDTFN</sequence>
<dbReference type="Gene3D" id="3.30.450.20">
    <property type="entry name" value="PAS domain"/>
    <property type="match status" value="2"/>
</dbReference>
<evidence type="ECO:0000256" key="6">
    <source>
        <dbReference type="SAM" id="MobiDB-lite"/>
    </source>
</evidence>
<dbReference type="InterPro" id="IPR052162">
    <property type="entry name" value="Sensor_kinase/Photoreceptor"/>
</dbReference>